<keyword evidence="1" id="KW-0175">Coiled coil</keyword>
<dbReference type="PANTHER" id="PTHR30217:SF10">
    <property type="entry name" value="23S RRNA 5-HYDROXYCYTIDINE C2501 SYNTHASE"/>
    <property type="match status" value="1"/>
</dbReference>
<accession>A0A267MIR9</accession>
<evidence type="ECO:0000313" key="4">
    <source>
        <dbReference type="Proteomes" id="UP000216024"/>
    </source>
</evidence>
<dbReference type="PROSITE" id="PS01276">
    <property type="entry name" value="PEPTIDASE_U32"/>
    <property type="match status" value="1"/>
</dbReference>
<dbReference type="EMBL" id="NIBG01000007">
    <property type="protein sequence ID" value="PAB59426.1"/>
    <property type="molecule type" value="Genomic_DNA"/>
</dbReference>
<dbReference type="PANTHER" id="PTHR30217">
    <property type="entry name" value="PEPTIDASE U32 FAMILY"/>
    <property type="match status" value="1"/>
</dbReference>
<evidence type="ECO:0000313" key="3">
    <source>
        <dbReference type="EMBL" id="PAB59426.1"/>
    </source>
</evidence>
<feature type="domain" description="Peptidase U32 collagenase" evidence="2">
    <location>
        <begin position="390"/>
        <end position="507"/>
    </location>
</feature>
<dbReference type="InterPro" id="IPR001539">
    <property type="entry name" value="Peptidase_U32"/>
</dbReference>
<evidence type="ECO:0000256" key="1">
    <source>
        <dbReference type="SAM" id="Coils"/>
    </source>
</evidence>
<name>A0A267MIR9_9FIRM</name>
<dbReference type="InterPro" id="IPR051454">
    <property type="entry name" value="RNA/ubiquinone_mod_enzymes"/>
</dbReference>
<evidence type="ECO:0000259" key="2">
    <source>
        <dbReference type="Pfam" id="PF12392"/>
    </source>
</evidence>
<gene>
    <name evidence="3" type="ORF">CCE28_09405</name>
</gene>
<dbReference type="OrthoDB" id="9807498at2"/>
<dbReference type="Proteomes" id="UP000216024">
    <property type="component" value="Unassembled WGS sequence"/>
</dbReference>
<protein>
    <recommendedName>
        <fullName evidence="2">Peptidase U32 collagenase domain-containing protein</fullName>
    </recommendedName>
</protein>
<dbReference type="Pfam" id="PF12392">
    <property type="entry name" value="DUF3656"/>
    <property type="match status" value="1"/>
</dbReference>
<proteinExistence type="predicted"/>
<dbReference type="AlphaFoldDB" id="A0A267MIR9"/>
<dbReference type="Pfam" id="PF01136">
    <property type="entry name" value="Peptidase_U32"/>
    <property type="match status" value="2"/>
</dbReference>
<dbReference type="RefSeq" id="WP_095133300.1">
    <property type="nucleotide sequence ID" value="NZ_NIBG01000007.1"/>
</dbReference>
<comment type="caution">
    <text evidence="3">The sequence shown here is derived from an EMBL/GenBank/DDBJ whole genome shotgun (WGS) entry which is preliminary data.</text>
</comment>
<feature type="coiled-coil region" evidence="1">
    <location>
        <begin position="262"/>
        <end position="289"/>
    </location>
</feature>
<keyword evidence="4" id="KW-1185">Reference proteome</keyword>
<organism evidence="3 4">
    <name type="scientific">Anaeromicrobium sediminis</name>
    <dbReference type="NCBI Taxonomy" id="1478221"/>
    <lineage>
        <taxon>Bacteria</taxon>
        <taxon>Bacillati</taxon>
        <taxon>Bacillota</taxon>
        <taxon>Clostridia</taxon>
        <taxon>Peptostreptococcales</taxon>
        <taxon>Thermotaleaceae</taxon>
        <taxon>Anaeromicrobium</taxon>
    </lineage>
</organism>
<dbReference type="InterPro" id="IPR020988">
    <property type="entry name" value="Pept_U32_collagenase"/>
</dbReference>
<sequence>MNKVELLAPVGSMESLKAAVENGADAVYLGGKLFNARQSANNFDEEELKEAVEYCHVRNAKVFVTINTLILDKEMKDLGRYVFFLYNIGIDAVIVQDLGVAKMIKDLLPDFEIHASTQMTAHNLEDVKFLKDIGFKRVVLAREMDIKEIKYIYDNTDLDIEIFVHGALCVSYSGQCLMSSMIGGRSGNRGRCAQPCRKEYDLLSSNGKIKSKVGNYLLSPRDLNVLRNIDEILKVGNFSLKIEGRMKRPEYVATIIRTYREYIDYYEEYKEVKNNKEALNNVKQMFNRKFTKGYVLGESGKRLMSFEKPSNRGTYLGKVVSYDSKKNKIKIKLEKNLNKKDKIEIWATNKDNPQLHINNMKVNNKLVGKATSKQVVELDFNKKAQVGNEVYKILDEKLLGEARSTYERHNKKINIYGKFIGKIGEKLELCLWDDDGNYVNESSDKIGEKAINRPIGEDRVYKQINKLKSTAYELVDLNMELDPNVSFPVSLLNELRRITIDKLTDLRKVIKDRVYVREDDFNKKLKDYLNRYEKVHVDEISISAKCSSIDQLKEILKYDVDRIYYDHMNSLKDAIKLGKEKIIPAFFRITSDKELENIEDVIKNNSCAMAGNMGTLNMIKKNKKNIFCDYSINVFNKNTAQFLKEEDVKIFTLSLELNLKQIKDIVQYYNGCEIIVYGRAPLMISKYCPIHALTKKEDIQRVCGECRKDSFYLKDKLKAEFPIRIHEECKVEILNGIPLFVAEDLNKIIKSGGRNLRLDFTTESREEVKDIMDIYTGVINGKIDQCRDKIYAVKNKGITKGHFFRGVE</sequence>
<reference evidence="3 4" key="1">
    <citation type="submission" date="2017-06" db="EMBL/GenBank/DDBJ databases">
        <title>Draft genome sequence of anaerobic fermentative bacterium Anaeromicrobium sediminis DY2726D isolated from West Pacific Ocean sediments.</title>
        <authorList>
            <person name="Zeng X."/>
        </authorList>
    </citation>
    <scope>NUCLEOTIDE SEQUENCE [LARGE SCALE GENOMIC DNA]</scope>
    <source>
        <strain evidence="3 4">DY2726D</strain>
    </source>
</reference>